<dbReference type="GO" id="GO:0004497">
    <property type="term" value="F:monooxygenase activity"/>
    <property type="evidence" value="ECO:0007669"/>
    <property type="project" value="UniProtKB-KW"/>
</dbReference>
<keyword evidence="6" id="KW-0560">Oxidoreductase</keyword>
<organism evidence="8 9">
    <name type="scientific">Meristemomyces frigidus</name>
    <dbReference type="NCBI Taxonomy" id="1508187"/>
    <lineage>
        <taxon>Eukaryota</taxon>
        <taxon>Fungi</taxon>
        <taxon>Dikarya</taxon>
        <taxon>Ascomycota</taxon>
        <taxon>Pezizomycotina</taxon>
        <taxon>Dothideomycetes</taxon>
        <taxon>Dothideomycetidae</taxon>
        <taxon>Mycosphaerellales</taxon>
        <taxon>Teratosphaeriaceae</taxon>
        <taxon>Meristemomyces</taxon>
    </lineage>
</organism>
<sequence>MVPTLSSPYWQNIALFTGLLVLLLIARLATIRYRPGLRSIPGPFLATISNLDRLWSCATGHQMLYHLALHQKYGPLVRVGPHHVSFSAGALIPQIYGVATKFVKSDFYKMFDIKAPSGGEQSTIFSVRDEEEHRVAKRPIANAYSMGVLKELEPMNDACSATFMRKMEGFAESGESFDLGEWLHWYAFDTITSITFSNRLNFMEDEQDKGGIITAIEGRLLYNSIVGQVPWLHGYLFGNTWVSWLTSSISAVAPLNKSKFIVDFAAQNLERYQNKESNTVDLPDMLDRFKRFRDGEVVMTDGQLLGHAVSNIFAGADTTAISLRAIFYYLCRHPSVYKTLLAEIDEADAQGKLSDPVTFTESMNLPYFQACIKEALRMHPAVGLLLERVVPPSGLQLTDEIWLPGGTVVGMNPWVAARDSSVYRFDASSFRPERWLEASAEQMKLMERSFLAFGAGARTCLGKNISLLEMGKLVPLVLRRFEFELVDPGREWVLWDYWFVRQTGLRCRVKRRRRS</sequence>
<dbReference type="Proteomes" id="UP001310890">
    <property type="component" value="Unassembled WGS sequence"/>
</dbReference>
<dbReference type="InterPro" id="IPR002401">
    <property type="entry name" value="Cyt_P450_E_grp-I"/>
</dbReference>
<keyword evidence="5 6" id="KW-0349">Heme</keyword>
<feature type="binding site" description="axial binding residue" evidence="5">
    <location>
        <position position="460"/>
    </location>
    <ligand>
        <name>heme</name>
        <dbReference type="ChEBI" id="CHEBI:30413"/>
    </ligand>
    <ligandPart>
        <name>Fe</name>
        <dbReference type="ChEBI" id="CHEBI:18248"/>
    </ligandPart>
</feature>
<accession>A0AAN7YJY0</accession>
<evidence type="ECO:0000256" key="6">
    <source>
        <dbReference type="RuleBase" id="RU000461"/>
    </source>
</evidence>
<name>A0AAN7YJY0_9PEZI</name>
<keyword evidence="6" id="KW-0503">Monooxygenase</keyword>
<protein>
    <recommendedName>
        <fullName evidence="10">Pisatin demethylase</fullName>
    </recommendedName>
</protein>
<evidence type="ECO:0000256" key="5">
    <source>
        <dbReference type="PIRSR" id="PIRSR602401-1"/>
    </source>
</evidence>
<dbReference type="InterPro" id="IPR050121">
    <property type="entry name" value="Cytochrome_P450_monoxygenase"/>
</dbReference>
<dbReference type="InterPro" id="IPR017972">
    <property type="entry name" value="Cyt_P450_CS"/>
</dbReference>
<dbReference type="AlphaFoldDB" id="A0AAN7YJY0"/>
<dbReference type="SUPFAM" id="SSF48264">
    <property type="entry name" value="Cytochrome P450"/>
    <property type="match status" value="1"/>
</dbReference>
<keyword evidence="7" id="KW-0472">Membrane</keyword>
<comment type="cofactor">
    <cofactor evidence="1 5">
        <name>heme</name>
        <dbReference type="ChEBI" id="CHEBI:30413"/>
    </cofactor>
</comment>
<evidence type="ECO:0000313" key="8">
    <source>
        <dbReference type="EMBL" id="KAK5112116.1"/>
    </source>
</evidence>
<proteinExistence type="inferred from homology"/>
<dbReference type="PROSITE" id="PS00086">
    <property type="entry name" value="CYTOCHROME_P450"/>
    <property type="match status" value="1"/>
</dbReference>
<comment type="similarity">
    <text evidence="2 6">Belongs to the cytochrome P450 family.</text>
</comment>
<dbReference type="Gene3D" id="1.10.630.10">
    <property type="entry name" value="Cytochrome P450"/>
    <property type="match status" value="1"/>
</dbReference>
<dbReference type="CDD" id="cd11060">
    <property type="entry name" value="CYP57A1-like"/>
    <property type="match status" value="1"/>
</dbReference>
<evidence type="ECO:0000256" key="7">
    <source>
        <dbReference type="SAM" id="Phobius"/>
    </source>
</evidence>
<gene>
    <name evidence="8" type="ORF">LTR62_004459</name>
</gene>
<evidence type="ECO:0000256" key="3">
    <source>
        <dbReference type="ARBA" id="ARBA00022723"/>
    </source>
</evidence>
<evidence type="ECO:0008006" key="10">
    <source>
        <dbReference type="Google" id="ProtNLM"/>
    </source>
</evidence>
<dbReference type="Pfam" id="PF00067">
    <property type="entry name" value="p450"/>
    <property type="match status" value="1"/>
</dbReference>
<evidence type="ECO:0000256" key="4">
    <source>
        <dbReference type="ARBA" id="ARBA00023004"/>
    </source>
</evidence>
<dbReference type="PRINTS" id="PR00463">
    <property type="entry name" value="EP450I"/>
</dbReference>
<dbReference type="PANTHER" id="PTHR24305">
    <property type="entry name" value="CYTOCHROME P450"/>
    <property type="match status" value="1"/>
</dbReference>
<dbReference type="GO" id="GO:0005506">
    <property type="term" value="F:iron ion binding"/>
    <property type="evidence" value="ECO:0007669"/>
    <property type="project" value="InterPro"/>
</dbReference>
<dbReference type="GO" id="GO:0016705">
    <property type="term" value="F:oxidoreductase activity, acting on paired donors, with incorporation or reduction of molecular oxygen"/>
    <property type="evidence" value="ECO:0007669"/>
    <property type="project" value="InterPro"/>
</dbReference>
<dbReference type="EMBL" id="JAVRRL010000033">
    <property type="protein sequence ID" value="KAK5112116.1"/>
    <property type="molecule type" value="Genomic_DNA"/>
</dbReference>
<dbReference type="PANTHER" id="PTHR24305:SF232">
    <property type="entry name" value="P450, PUTATIVE (EUROFUNG)-RELATED"/>
    <property type="match status" value="1"/>
</dbReference>
<keyword evidence="4 5" id="KW-0408">Iron</keyword>
<evidence type="ECO:0000313" key="9">
    <source>
        <dbReference type="Proteomes" id="UP001310890"/>
    </source>
</evidence>
<dbReference type="InterPro" id="IPR001128">
    <property type="entry name" value="Cyt_P450"/>
</dbReference>
<evidence type="ECO:0000256" key="2">
    <source>
        <dbReference type="ARBA" id="ARBA00010617"/>
    </source>
</evidence>
<reference evidence="8" key="1">
    <citation type="submission" date="2023-08" db="EMBL/GenBank/DDBJ databases">
        <title>Black Yeasts Isolated from many extreme environments.</title>
        <authorList>
            <person name="Coleine C."/>
            <person name="Stajich J.E."/>
            <person name="Selbmann L."/>
        </authorList>
    </citation>
    <scope>NUCLEOTIDE SEQUENCE</scope>
    <source>
        <strain evidence="8">CCFEE 5401</strain>
    </source>
</reference>
<comment type="caution">
    <text evidence="8">The sequence shown here is derived from an EMBL/GenBank/DDBJ whole genome shotgun (WGS) entry which is preliminary data.</text>
</comment>
<keyword evidence="7" id="KW-0812">Transmembrane</keyword>
<keyword evidence="3 5" id="KW-0479">Metal-binding</keyword>
<evidence type="ECO:0000256" key="1">
    <source>
        <dbReference type="ARBA" id="ARBA00001971"/>
    </source>
</evidence>
<feature type="transmembrane region" description="Helical" evidence="7">
    <location>
        <begin position="12"/>
        <end position="30"/>
    </location>
</feature>
<dbReference type="InterPro" id="IPR036396">
    <property type="entry name" value="Cyt_P450_sf"/>
</dbReference>
<dbReference type="FunFam" id="1.10.630.10:FF:000050">
    <property type="entry name" value="Cytochrome P450 monooxygenase"/>
    <property type="match status" value="1"/>
</dbReference>
<dbReference type="GO" id="GO:0020037">
    <property type="term" value="F:heme binding"/>
    <property type="evidence" value="ECO:0007669"/>
    <property type="project" value="InterPro"/>
</dbReference>
<keyword evidence="7" id="KW-1133">Transmembrane helix</keyword>
<dbReference type="PRINTS" id="PR00385">
    <property type="entry name" value="P450"/>
</dbReference>